<dbReference type="AlphaFoldDB" id="A0A9Q0MBY0"/>
<dbReference type="PANTHER" id="PTHR13582">
    <property type="entry name" value="M-PHASE PHOSPHOPROTEIN 6"/>
    <property type="match status" value="1"/>
</dbReference>
<evidence type="ECO:0008006" key="3">
    <source>
        <dbReference type="Google" id="ProtNLM"/>
    </source>
</evidence>
<dbReference type="InterPro" id="IPR019324">
    <property type="entry name" value="MPP6"/>
</dbReference>
<dbReference type="Pfam" id="PF10175">
    <property type="entry name" value="MPP6"/>
    <property type="match status" value="1"/>
</dbReference>
<protein>
    <recommendedName>
        <fullName evidence="3">M-phase phosphoprotein 6</fullName>
    </recommendedName>
</protein>
<dbReference type="Proteomes" id="UP001142055">
    <property type="component" value="Chromosome 1"/>
</dbReference>
<name>A0A9Q0MBY0_BLOTA</name>
<dbReference type="EMBL" id="JAPWDV010000001">
    <property type="protein sequence ID" value="KAJ6222418.1"/>
    <property type="molecule type" value="Genomic_DNA"/>
</dbReference>
<sequence>MNRNRNGLSKNLLQMKFMQRKKLPFDNEPEKQRYTNSKIDQELLNLCKTEGDRYMTTNSFLLCEDLRYGRMSYKGMNPEIEKLVKSKNRQFEDEEEDGEISQNDNEVEVTNVQMAKAFKKFKSKK</sequence>
<proteinExistence type="predicted"/>
<dbReference type="GO" id="GO:0000460">
    <property type="term" value="P:maturation of 5.8S rRNA"/>
    <property type="evidence" value="ECO:0007669"/>
    <property type="project" value="TreeGrafter"/>
</dbReference>
<dbReference type="OMA" id="IINEECW"/>
<accession>A0A9Q0MBY0</accession>
<organism evidence="1 2">
    <name type="scientific">Blomia tropicalis</name>
    <name type="common">Mite</name>
    <dbReference type="NCBI Taxonomy" id="40697"/>
    <lineage>
        <taxon>Eukaryota</taxon>
        <taxon>Metazoa</taxon>
        <taxon>Ecdysozoa</taxon>
        <taxon>Arthropoda</taxon>
        <taxon>Chelicerata</taxon>
        <taxon>Arachnida</taxon>
        <taxon>Acari</taxon>
        <taxon>Acariformes</taxon>
        <taxon>Sarcoptiformes</taxon>
        <taxon>Astigmata</taxon>
        <taxon>Glycyphagoidea</taxon>
        <taxon>Echimyopodidae</taxon>
        <taxon>Blomia</taxon>
    </lineage>
</organism>
<dbReference type="PANTHER" id="PTHR13582:SF0">
    <property type="entry name" value="M-PHASE PHOSPHOPROTEIN 6"/>
    <property type="match status" value="1"/>
</dbReference>
<reference evidence="1" key="1">
    <citation type="submission" date="2022-12" db="EMBL/GenBank/DDBJ databases">
        <title>Genome assemblies of Blomia tropicalis.</title>
        <authorList>
            <person name="Cui Y."/>
        </authorList>
    </citation>
    <scope>NUCLEOTIDE SEQUENCE</scope>
    <source>
        <tissue evidence="1">Adult mites</tissue>
    </source>
</reference>
<gene>
    <name evidence="1" type="ORF">RDWZM_000963</name>
</gene>
<evidence type="ECO:0000313" key="1">
    <source>
        <dbReference type="EMBL" id="KAJ6222418.1"/>
    </source>
</evidence>
<evidence type="ECO:0000313" key="2">
    <source>
        <dbReference type="Proteomes" id="UP001142055"/>
    </source>
</evidence>
<keyword evidence="2" id="KW-1185">Reference proteome</keyword>
<comment type="caution">
    <text evidence="1">The sequence shown here is derived from an EMBL/GenBank/DDBJ whole genome shotgun (WGS) entry which is preliminary data.</text>
</comment>